<feature type="coiled-coil region" evidence="4">
    <location>
        <begin position="115"/>
        <end position="142"/>
    </location>
</feature>
<dbReference type="Pfam" id="PF00400">
    <property type="entry name" value="WD40"/>
    <property type="match status" value="7"/>
</dbReference>
<evidence type="ECO:0000256" key="5">
    <source>
        <dbReference type="SAM" id="MobiDB-lite"/>
    </source>
</evidence>
<feature type="compositionally biased region" description="Polar residues" evidence="5">
    <location>
        <begin position="94"/>
        <end position="103"/>
    </location>
</feature>
<keyword evidence="6" id="KW-0282">Flagellum</keyword>
<dbReference type="Gene3D" id="2.130.10.10">
    <property type="entry name" value="YVTN repeat-like/Quinoprotein amine dehydrogenase"/>
    <property type="match status" value="3"/>
</dbReference>
<dbReference type="PANTHER" id="PTHR14604">
    <property type="entry name" value="WD40 REPEAT PF20"/>
    <property type="match status" value="1"/>
</dbReference>
<dbReference type="InterPro" id="IPR036322">
    <property type="entry name" value="WD40_repeat_dom_sf"/>
</dbReference>
<sequence length="728" mass="81291">MEDEALHSQGSAPSDPLLSPTHTAKRPLPDEKVPSANLSQEGPEETEYIIEPVALSDEEEKLDEEIDLTELEAELQAALSETNIRARSVAAESGNESSQQPMEGTSEDTNELDDYEQLMKDARKLKRERDDSNDNISSAIARVTEKHEAVEDFIRSFLISSQMHKTLSCFQTEWYDAQLQKADSDSATVAKREQWAVPNAFLVNQELQEQVAHLEQEIRRQREIASKAFHALRFRFFLTVALSRVREYFDKFKKERDFHRMHHRRLKQEKEKCTQEIKKLKKKLEDMRPEIETLHGKYKTSIREKMLITIDRDRLAAKVESLNRQGPRESSRCASRSSRGSLSSSSETVEVKKPEECEGESHCRKRNSNGVSGTSQPRKPATKLDSQWPERRRVNPYLSVEGTSSELGKTESSSQHHSETSTGSGSLLSSAEKPRDRLKCSHAFDAHGAAVVSIVFHPQLELLASTSDDGTWKLWQMPAAHLVMSGVGHTDWVSSASLHPYASVLVTASGDGTVKLWSIAEENCVHTFTDHSKPVWDCCFHDAGDFFATCSADHSIKCFDANSLRCRESLRGHADSVNSICFQPFTNCLASCSTDKMVKLWDMRTASVIRKLSGHSHSCNDVTFNMQANVVASCDAGGVVHVWDLRKMEDVLEVNCGPSAASGCAFDITGKALAVGSADGTVKLLDITKETLLQNMDGHPDYVLDVRFSPDSSYLCSACADGKVRIWE</sequence>
<feature type="compositionally biased region" description="Low complexity" evidence="5">
    <location>
        <begin position="420"/>
        <end position="430"/>
    </location>
</feature>
<keyword evidence="6" id="KW-0969">Cilium</keyword>
<feature type="region of interest" description="Disordered" evidence="5">
    <location>
        <begin position="87"/>
        <end position="112"/>
    </location>
</feature>
<dbReference type="PRINTS" id="PR00320">
    <property type="entry name" value="GPROTEINBRPT"/>
</dbReference>
<feature type="repeat" description="WD" evidence="3">
    <location>
        <begin position="444"/>
        <end position="485"/>
    </location>
</feature>
<dbReference type="PROSITE" id="PS50294">
    <property type="entry name" value="WD_REPEATS_REGION"/>
    <property type="match status" value="5"/>
</dbReference>
<feature type="repeat" description="WD" evidence="3">
    <location>
        <begin position="696"/>
        <end position="728"/>
    </location>
</feature>
<feature type="region of interest" description="Disordered" evidence="5">
    <location>
        <begin position="1"/>
        <end position="65"/>
    </location>
</feature>
<dbReference type="PROSITE" id="PS00678">
    <property type="entry name" value="WD_REPEATS_1"/>
    <property type="match status" value="1"/>
</dbReference>
<keyword evidence="4" id="KW-0175">Coiled coil</keyword>
<reference evidence="6" key="1">
    <citation type="journal article" date="2015" name="PLoS ONE">
        <title>Comprehensive Evaluation of Toxoplasma gondii VEG and Neospora caninum LIV Genomes with Tachyzoite Stage Transcriptome and Proteome Defines Novel Transcript Features.</title>
        <authorList>
            <person name="Ramaprasad A."/>
            <person name="Mourier T."/>
            <person name="Naeem R."/>
            <person name="Malas T.B."/>
            <person name="Moussa E."/>
            <person name="Panigrahi A."/>
            <person name="Vermont S.J."/>
            <person name="Otto T.D."/>
            <person name="Wastling J."/>
            <person name="Pain A."/>
        </authorList>
    </citation>
    <scope>NUCLEOTIDE SEQUENCE</scope>
    <source>
        <strain evidence="6">VEG</strain>
    </source>
</reference>
<dbReference type="SMART" id="SM00320">
    <property type="entry name" value="WD40"/>
    <property type="match status" value="7"/>
</dbReference>
<dbReference type="CDD" id="cd00200">
    <property type="entry name" value="WD40"/>
    <property type="match status" value="1"/>
</dbReference>
<dbReference type="InterPro" id="IPR001680">
    <property type="entry name" value="WD40_rpt"/>
</dbReference>
<feature type="compositionally biased region" description="Polar residues" evidence="5">
    <location>
        <begin position="368"/>
        <end position="377"/>
    </location>
</feature>
<dbReference type="PROSITE" id="PS50082">
    <property type="entry name" value="WD_REPEATS_2"/>
    <property type="match status" value="5"/>
</dbReference>
<feature type="compositionally biased region" description="Basic and acidic residues" evidence="5">
    <location>
        <begin position="349"/>
        <end position="362"/>
    </location>
</feature>
<dbReference type="SUPFAM" id="SSF50978">
    <property type="entry name" value="WD40 repeat-like"/>
    <property type="match status" value="1"/>
</dbReference>
<evidence type="ECO:0000313" key="6">
    <source>
        <dbReference type="EMBL" id="CEL73165.1"/>
    </source>
</evidence>
<keyword evidence="1 3" id="KW-0853">WD repeat</keyword>
<feature type="repeat" description="WD" evidence="3">
    <location>
        <begin position="612"/>
        <end position="653"/>
    </location>
</feature>
<feature type="repeat" description="WD" evidence="3">
    <location>
        <begin position="486"/>
        <end position="527"/>
    </location>
</feature>
<evidence type="ECO:0000256" key="1">
    <source>
        <dbReference type="ARBA" id="ARBA00022574"/>
    </source>
</evidence>
<keyword evidence="6" id="KW-0966">Cell projection</keyword>
<proteinExistence type="predicted"/>
<feature type="compositionally biased region" description="Acidic residues" evidence="5">
    <location>
        <begin position="56"/>
        <end position="65"/>
    </location>
</feature>
<dbReference type="InterPro" id="IPR020472">
    <property type="entry name" value="WD40_PAC1"/>
</dbReference>
<evidence type="ECO:0000256" key="2">
    <source>
        <dbReference type="ARBA" id="ARBA00022737"/>
    </source>
</evidence>
<dbReference type="InterPro" id="IPR019775">
    <property type="entry name" value="WD40_repeat_CS"/>
</dbReference>
<gene>
    <name evidence="6" type="ORF">BN1205_103580</name>
</gene>
<evidence type="ECO:0000256" key="4">
    <source>
        <dbReference type="SAM" id="Coils"/>
    </source>
</evidence>
<feature type="region of interest" description="Disordered" evidence="5">
    <location>
        <begin position="321"/>
        <end position="432"/>
    </location>
</feature>
<dbReference type="EMBL" id="LN714495">
    <property type="protein sequence ID" value="CEL73165.1"/>
    <property type="molecule type" value="Genomic_DNA"/>
</dbReference>
<feature type="compositionally biased region" description="Low complexity" evidence="5">
    <location>
        <begin position="332"/>
        <end position="346"/>
    </location>
</feature>
<dbReference type="InterPro" id="IPR015943">
    <property type="entry name" value="WD40/YVTN_repeat-like_dom_sf"/>
</dbReference>
<feature type="repeat" description="WD" evidence="3">
    <location>
        <begin position="570"/>
        <end position="611"/>
    </location>
</feature>
<keyword evidence="2" id="KW-0677">Repeat</keyword>
<dbReference type="InterPro" id="IPR050995">
    <property type="entry name" value="WD-F-box_domain-protein"/>
</dbReference>
<protein>
    <submittedName>
        <fullName evidence="6">Flagellar WD-repeat protein PF20, putative</fullName>
    </submittedName>
</protein>
<accession>A0A0F7USN7</accession>
<dbReference type="PANTHER" id="PTHR14604:SF3">
    <property type="entry name" value="SPERM-ASSOCIATED ANTIGEN 16 PROTEIN"/>
    <property type="match status" value="1"/>
</dbReference>
<name>A0A0F7USN7_TOXGV</name>
<dbReference type="AlphaFoldDB" id="A0A0F7USN7"/>
<evidence type="ECO:0000256" key="3">
    <source>
        <dbReference type="PROSITE-ProRule" id="PRU00221"/>
    </source>
</evidence>
<feature type="coiled-coil region" evidence="4">
    <location>
        <begin position="263"/>
        <end position="290"/>
    </location>
</feature>
<organism evidence="6">
    <name type="scientific">Toxoplasma gondii (strain ATCC 50861 / VEG)</name>
    <dbReference type="NCBI Taxonomy" id="432359"/>
    <lineage>
        <taxon>Eukaryota</taxon>
        <taxon>Sar</taxon>
        <taxon>Alveolata</taxon>
        <taxon>Apicomplexa</taxon>
        <taxon>Conoidasida</taxon>
        <taxon>Coccidia</taxon>
        <taxon>Eucoccidiorida</taxon>
        <taxon>Eimeriorina</taxon>
        <taxon>Sarcocystidae</taxon>
        <taxon>Toxoplasma</taxon>
    </lineage>
</organism>